<dbReference type="EMBL" id="MT141316">
    <property type="protein sequence ID" value="QJA58283.1"/>
    <property type="molecule type" value="Genomic_DNA"/>
</dbReference>
<dbReference type="EMBL" id="MT144712">
    <property type="protein sequence ID" value="QJH98028.1"/>
    <property type="molecule type" value="Genomic_DNA"/>
</dbReference>
<evidence type="ECO:0000313" key="1">
    <source>
        <dbReference type="EMBL" id="QJA58283.1"/>
    </source>
</evidence>
<evidence type="ECO:0000313" key="3">
    <source>
        <dbReference type="EMBL" id="QJH98028.1"/>
    </source>
</evidence>
<proteinExistence type="predicted"/>
<reference evidence="1" key="1">
    <citation type="submission" date="2020-03" db="EMBL/GenBank/DDBJ databases">
        <title>The deep terrestrial virosphere.</title>
        <authorList>
            <person name="Holmfeldt K."/>
            <person name="Nilsson E."/>
            <person name="Simone D."/>
            <person name="Lopez-Fernandez M."/>
            <person name="Wu X."/>
            <person name="de Brujin I."/>
            <person name="Lundin D."/>
            <person name="Andersson A."/>
            <person name="Bertilsson S."/>
            <person name="Dopson M."/>
        </authorList>
    </citation>
    <scope>NUCLEOTIDE SEQUENCE</scope>
    <source>
        <strain evidence="2">MM415A00250</strain>
        <strain evidence="1">MM415B01475</strain>
        <strain evidence="3">TM448B01180</strain>
    </source>
</reference>
<dbReference type="AlphaFoldDB" id="A0A6M3ILL2"/>
<gene>
    <name evidence="2" type="ORF">MM415A00250_0038</name>
    <name evidence="1" type="ORF">MM415B01475_0019</name>
    <name evidence="3" type="ORF">TM448B01180_0019</name>
</gene>
<sequence>MEREIEIIRHTPRRCEHCGGNVLLEYGELKCLQCGRPHRQPMLKNVKVEKQRDVLLKYIKGRQIDG</sequence>
<organism evidence="1">
    <name type="scientific">viral metagenome</name>
    <dbReference type="NCBI Taxonomy" id="1070528"/>
    <lineage>
        <taxon>unclassified sequences</taxon>
        <taxon>metagenomes</taxon>
        <taxon>organismal metagenomes</taxon>
    </lineage>
</organism>
<evidence type="ECO:0000313" key="2">
    <source>
        <dbReference type="EMBL" id="QJA83860.1"/>
    </source>
</evidence>
<name>A0A6M3ILL2_9ZZZZ</name>
<protein>
    <submittedName>
        <fullName evidence="1">Uncharacterized protein</fullName>
    </submittedName>
</protein>
<accession>A0A6M3ILL2</accession>
<dbReference type="EMBL" id="MT142519">
    <property type="protein sequence ID" value="QJA83860.1"/>
    <property type="molecule type" value="Genomic_DNA"/>
</dbReference>